<dbReference type="GO" id="GO:0042791">
    <property type="term" value="P:5S class rRNA transcription by RNA polymerase III"/>
    <property type="evidence" value="ECO:0007669"/>
    <property type="project" value="TreeGrafter"/>
</dbReference>
<proteinExistence type="predicted"/>
<accession>A0A8H7VI56</accession>
<feature type="compositionally biased region" description="Basic and acidic residues" evidence="7">
    <location>
        <begin position="116"/>
        <end position="125"/>
    </location>
</feature>
<name>A0A8H7VI56_9FUNG</name>
<reference evidence="10 11" key="1">
    <citation type="submission" date="2020-12" db="EMBL/GenBank/DDBJ databases">
        <title>Metabolic potential, ecology and presence of endohyphal bacteria is reflected in genomic diversity of Mucoromycotina.</title>
        <authorList>
            <person name="Muszewska A."/>
            <person name="Okrasinska A."/>
            <person name="Steczkiewicz K."/>
            <person name="Drgas O."/>
            <person name="Orlowska M."/>
            <person name="Perlinska-Lenart U."/>
            <person name="Aleksandrzak-Piekarczyk T."/>
            <person name="Szatraj K."/>
            <person name="Zielenkiewicz U."/>
            <person name="Pilsyk S."/>
            <person name="Malc E."/>
            <person name="Mieczkowski P."/>
            <person name="Kruszewska J.S."/>
            <person name="Biernat P."/>
            <person name="Pawlowska J."/>
        </authorList>
    </citation>
    <scope>NUCLEOTIDE SEQUENCE [LARGE SCALE GENOMIC DNA]</scope>
    <source>
        <strain evidence="10 11">CBS 142.35</strain>
    </source>
</reference>
<dbReference type="PANTHER" id="PTHR15180:SF1">
    <property type="entry name" value="GENERAL TRANSCRIPTION FACTOR 3C POLYPEPTIDE 1"/>
    <property type="match status" value="1"/>
</dbReference>
<dbReference type="Proteomes" id="UP000646827">
    <property type="component" value="Unassembled WGS sequence"/>
</dbReference>
<dbReference type="InterPro" id="IPR044210">
    <property type="entry name" value="Tfc3-like"/>
</dbReference>
<evidence type="ECO:0000256" key="1">
    <source>
        <dbReference type="ARBA" id="ARBA00004123"/>
    </source>
</evidence>
<evidence type="ECO:0000256" key="6">
    <source>
        <dbReference type="SAM" id="Coils"/>
    </source>
</evidence>
<feature type="compositionally biased region" description="Low complexity" evidence="7">
    <location>
        <begin position="839"/>
        <end position="850"/>
    </location>
</feature>
<evidence type="ECO:0000313" key="11">
    <source>
        <dbReference type="Proteomes" id="UP000646827"/>
    </source>
</evidence>
<sequence length="2329" mass="266700">MFDTIVDTVRTEAAIQGPRGISLERLWEIVQTTIARNASPLGDKYDNKAPLINLQYKCCFWPILLEDKQLEFYEDLDAVVEDNEEQQSNSDQQTGQQSTETQENSNSLETLTSTKTETETAEKKTSPTKKSKGKGSTQKKKKKTTKKKVVKKPAKKKARKAVGSDDDDYSSDGYEPPSDDEESSNDEEEYELDTSEDDEDEEEEEDVQKKAPQPKKAKDYDPFANVLNTNYSRIDEIEKLSFDKVEEMYGVRLRILATKELQTEQLYIGTPPAARTISANLQIVLTFIMLAGPPGITQATLTKALELDPRSSGHYVKVLEQKGAIKRKPIAHYGIRTNICIHVRYNEEDSESALHESNAYNVNASGVAFTIKRLRARMIDLLSDAKDNVMYSDDILSALGFNPRDRSVKKWYHRSIDDLCAKGIFCKVRGTLTKVKTSRCIKLVDPDQAIKEQDSSPKLTMNQYKIELDDEKKVKGGAGLVLKPRGAEDRPIGGQFYDVSLESQLVTLLEAASTNGATQKEIMYSLSCGEQKGMHKYLDLMASLKETPHLLKYLARRDFEFEGRIRRYRYYSYQAYRKLKNNVDIEVSGPPLYEIANSKLKEVDFRQQSYPPGRFGTVKGNIKGRSEVTLHRTIAASLSSATPSPETSIVAPKASSSMEAVVEVSNSNKQQTAKLAPIFQRQTRATRNTSQTDTTQQTNDESISESSTPTTRKRTHQESAESIEETVNKLPKKRGRPLPKQIAKEAADDIEMSEQSETPPLQPPKRRGRLSKQNQPSSNDLSEAVATSPEVVKVPKKRGRPPKQKETLTNELSEPITISPEVAKVPRKRGRPPKNNSDTTETTTTITTTELSAQPVLDSDETTVARKRTRSTTEEQQLTTSAAPEEVFELPIVNESTDKTNEQQRTSSAAPEEFFEPPVVDESTDNTNEQQRTSSATPEEVFESPVVNESTDNTNKQPSTPQRMKTPPPVPVTPSPRRGNLFDYFSPSSRGSPGPSSPQRQQNIQTRGPYDAPRSPGRLYQQLVEVRVDPTETTTLIDQENNDNDTSNRRESEDSIGDNNTLSLVTAPIITPERAIASSPKHVNTVDLIGKKRKHHISNAANVTRTKFGIKSSRHVRPTNNAYQERRQKAMLALLDDSPIWERNYTLKSAFLNKLRVMFPDEANRPYICLKTVWKTAAELVEDKLAQFHELSFTHINGTTITKQMIFRFDVALDGPELQEYTEYMKEKKTLRSGRPNRLTKFEKLDKKVERLEERLERMEKEYDEFEDKQSIQALRLDDEIKLIKANMAKVTKLEEAMGDKRTTSGNWLTIGLQFGFIYARMFRVKLLHQHLFGLLNQDIDGVDRETRTIKTSTLITWMPLKLYCQTIGIFFPNKELLEYTEDTANLEKFMWELPDSIKLALFSAATKFRLRIRSLTDVLVYLGIAKAKSLKLSHAFSKFKTESSDLPDSYQLLPSVTIRNYRRGDLKVVGEYAMDSPSDLMIFWSDLQYVCTDLYRRNEDPEEEEEEVEPTEYVKELRKILFAPKNWSMNTIIDRELRNQLNSYIDANNKMTPLDDHIKCRKISTELHVPISLIYSYFRKIQAAFDRQLPRDRKLITTRLEDALKPKRRLLRKSTYNVKEDMMGTKRVFQRTTRGSTTRRLLKEFKLEGDDGPDGDNSFATNKMLYLDDVSSIPVINNSEQVEKARLRRVKRTPWTSDEDELLIYCSIIMKHHARVHNLRFFWSPASVVFPRRNLQQLRTRLDKIKIIPTIADYLHTLNRLWPQFYKQGLAESAFEEEDEDPLTYNILGQLAYLIQQLQHVNNNLTPDKPLPATAQEIHEKFRVERTIISTDKDRSNIEDQFHKKVTMLAKNRVLVTRFFTVHRSIDSKLDDSTVGFPDEKNSKRRIIELLKIFFRMVLFTPFELYDPFFAHAVISNHPRELVKCAIDEMRDTGQIAKVKNEPSVRKLPGMAWGISKRYLHTMACSLPENFFLQATEYEKFLVKEVKSMFMPVLVSSGMMGCVLNMLSQKKLDLCMVDEEEQREKFKEPIHKSRMMDASKLDFDVALESISNETDTDIDIDSKQNKDESREVALQSSTLRALTHEQMEMELTGFYNSQTLKLRSIFKIIMEFLENTGEDGATIFEIKNKLLEKYPDITDSEIRQHVHILRNSRPSFIHLVGFESLRYVTTNHLGHWIVKTKGLDTLVPTSAEASKRAQLMREKRKEAIDPRLWIDLNGSVTTKLLDECIQVVFQHVMKRPGILERDVRRLFDTLLTFAEVKDLLDILVKRGAIRKVIMVSTGSMKKTLFAKPCKFTKAIDPDVIDHTAQTSYFPTRDSFHKLTPKNHT</sequence>
<keyword evidence="2" id="KW-0597">Phosphoprotein</keyword>
<dbReference type="GO" id="GO:0006384">
    <property type="term" value="P:transcription initiation at RNA polymerase III promoter"/>
    <property type="evidence" value="ECO:0007669"/>
    <property type="project" value="InterPro"/>
</dbReference>
<dbReference type="GO" id="GO:0005634">
    <property type="term" value="C:nucleus"/>
    <property type="evidence" value="ECO:0007669"/>
    <property type="project" value="UniProtKB-SubCell"/>
</dbReference>
<keyword evidence="11" id="KW-1185">Reference proteome</keyword>
<evidence type="ECO:0000313" key="10">
    <source>
        <dbReference type="EMBL" id="KAG2223806.1"/>
    </source>
</evidence>
<gene>
    <name evidence="10" type="ORF">INT45_001940</name>
</gene>
<keyword evidence="5" id="KW-0539">Nucleus</keyword>
<dbReference type="SUPFAM" id="SSF46785">
    <property type="entry name" value="Winged helix' DNA-binding domain"/>
    <property type="match status" value="1"/>
</dbReference>
<feature type="compositionally biased region" description="Polar residues" evidence="7">
    <location>
        <begin position="771"/>
        <end position="781"/>
    </location>
</feature>
<keyword evidence="4" id="KW-0804">Transcription</keyword>
<dbReference type="SMART" id="SM00384">
    <property type="entry name" value="AT_hook"/>
    <property type="match status" value="4"/>
</dbReference>
<dbReference type="InterPro" id="IPR017956">
    <property type="entry name" value="AT_hook_DNA-bd_motif"/>
</dbReference>
<dbReference type="InterPro" id="IPR046488">
    <property type="entry name" value="Sfc3/Tfc3_C"/>
</dbReference>
<feature type="region of interest" description="Disordered" evidence="7">
    <location>
        <begin position="1030"/>
        <end position="1060"/>
    </location>
</feature>
<feature type="compositionally biased region" description="Basic residues" evidence="7">
    <location>
        <begin position="126"/>
        <end position="160"/>
    </location>
</feature>
<evidence type="ECO:0000256" key="7">
    <source>
        <dbReference type="SAM" id="MobiDB-lite"/>
    </source>
</evidence>
<evidence type="ECO:0000259" key="9">
    <source>
        <dbReference type="Pfam" id="PF20222"/>
    </source>
</evidence>
<protein>
    <recommendedName>
        <fullName evidence="12">B-block binding subunit of TFIIIC domain-containing protein</fullName>
    </recommendedName>
</protein>
<evidence type="ECO:0008006" key="12">
    <source>
        <dbReference type="Google" id="ProtNLM"/>
    </source>
</evidence>
<evidence type="ECO:0000256" key="2">
    <source>
        <dbReference type="ARBA" id="ARBA00022553"/>
    </source>
</evidence>
<dbReference type="OrthoDB" id="68020at2759"/>
<evidence type="ECO:0000259" key="8">
    <source>
        <dbReference type="Pfam" id="PF04182"/>
    </source>
</evidence>
<feature type="compositionally biased region" description="Low complexity" evidence="7">
    <location>
        <begin position="683"/>
        <end position="700"/>
    </location>
</feature>
<dbReference type="InterPro" id="IPR007309">
    <property type="entry name" value="TFIIIC_Bblock-bd"/>
</dbReference>
<organism evidence="10 11">
    <name type="scientific">Circinella minor</name>
    <dbReference type="NCBI Taxonomy" id="1195481"/>
    <lineage>
        <taxon>Eukaryota</taxon>
        <taxon>Fungi</taxon>
        <taxon>Fungi incertae sedis</taxon>
        <taxon>Mucoromycota</taxon>
        <taxon>Mucoromycotina</taxon>
        <taxon>Mucoromycetes</taxon>
        <taxon>Mucorales</taxon>
        <taxon>Lichtheimiaceae</taxon>
        <taxon>Circinella</taxon>
    </lineage>
</organism>
<keyword evidence="6" id="KW-0175">Coiled coil</keyword>
<feature type="compositionally biased region" description="Low complexity" evidence="7">
    <location>
        <begin position="86"/>
        <end position="115"/>
    </location>
</feature>
<dbReference type="Pfam" id="PF04182">
    <property type="entry name" value="B-block_TFIIIC"/>
    <property type="match status" value="1"/>
</dbReference>
<feature type="domain" description="Transcription factor tau subunit sfc3/Tfc3 C-terminal" evidence="9">
    <location>
        <begin position="1694"/>
        <end position="2055"/>
    </location>
</feature>
<feature type="coiled-coil region" evidence="6">
    <location>
        <begin position="1242"/>
        <end position="1269"/>
    </location>
</feature>
<comment type="subcellular location">
    <subcellularLocation>
        <location evidence="1">Nucleus</location>
    </subcellularLocation>
</comment>
<dbReference type="GO" id="GO:0000127">
    <property type="term" value="C:transcription factor TFIIIC complex"/>
    <property type="evidence" value="ECO:0007669"/>
    <property type="project" value="InterPro"/>
</dbReference>
<dbReference type="InterPro" id="IPR036390">
    <property type="entry name" value="WH_DNA-bd_sf"/>
</dbReference>
<feature type="region of interest" description="Disordered" evidence="7">
    <location>
        <begin position="665"/>
        <end position="1016"/>
    </location>
</feature>
<feature type="domain" description="B-block binding subunit of TFIIIC" evidence="8">
    <location>
        <begin position="291"/>
        <end position="346"/>
    </location>
</feature>
<keyword evidence="3" id="KW-0238">DNA-binding</keyword>
<dbReference type="PANTHER" id="PTHR15180">
    <property type="entry name" value="GENERAL TRANSCRIPTION FACTOR 3C POLYPEPTIDE 1"/>
    <property type="match status" value="1"/>
</dbReference>
<dbReference type="Pfam" id="PF20222">
    <property type="entry name" value="DUF6581"/>
    <property type="match status" value="1"/>
</dbReference>
<feature type="compositionally biased region" description="Polar residues" evidence="7">
    <location>
        <begin position="947"/>
        <end position="963"/>
    </location>
</feature>
<dbReference type="EMBL" id="JAEPRB010000054">
    <property type="protein sequence ID" value="KAG2223806.1"/>
    <property type="molecule type" value="Genomic_DNA"/>
</dbReference>
<dbReference type="GO" id="GO:0003677">
    <property type="term" value="F:DNA binding"/>
    <property type="evidence" value="ECO:0007669"/>
    <property type="project" value="UniProtKB-KW"/>
</dbReference>
<feature type="compositionally biased region" description="Low complexity" evidence="7">
    <location>
        <begin position="986"/>
        <end position="1002"/>
    </location>
</feature>
<feature type="compositionally biased region" description="Low complexity" evidence="7">
    <location>
        <begin position="907"/>
        <end position="920"/>
    </location>
</feature>
<evidence type="ECO:0000256" key="3">
    <source>
        <dbReference type="ARBA" id="ARBA00023125"/>
    </source>
</evidence>
<feature type="compositionally biased region" description="Polar residues" evidence="7">
    <location>
        <begin position="925"/>
        <end position="937"/>
    </location>
</feature>
<feature type="region of interest" description="Disordered" evidence="7">
    <location>
        <begin position="82"/>
        <end position="221"/>
    </location>
</feature>
<evidence type="ECO:0000256" key="4">
    <source>
        <dbReference type="ARBA" id="ARBA00023163"/>
    </source>
</evidence>
<feature type="compositionally biased region" description="Acidic residues" evidence="7">
    <location>
        <begin position="177"/>
        <end position="206"/>
    </location>
</feature>
<evidence type="ECO:0000256" key="5">
    <source>
        <dbReference type="ARBA" id="ARBA00023242"/>
    </source>
</evidence>
<comment type="caution">
    <text evidence="10">The sequence shown here is derived from an EMBL/GenBank/DDBJ whole genome shotgun (WGS) entry which is preliminary data.</text>
</comment>